<proteinExistence type="predicted"/>
<dbReference type="FunFam" id="3.90.190.10:FF:000017">
    <property type="entry name" value="receptor-type tyrosine-protein phosphatase-like N isoform X2"/>
    <property type="match status" value="1"/>
</dbReference>
<evidence type="ECO:0000259" key="9">
    <source>
        <dbReference type="PROSITE" id="PS50055"/>
    </source>
</evidence>
<evidence type="ECO:0000256" key="3">
    <source>
        <dbReference type="ARBA" id="ARBA00022729"/>
    </source>
</evidence>
<keyword evidence="5" id="KW-0472">Membrane</keyword>
<comment type="subcellular location">
    <subcellularLocation>
        <location evidence="1">Cytoplasmic vesicle membrane</location>
        <topology evidence="1">Single-pass type I membrane protein</topology>
    </subcellularLocation>
</comment>
<dbReference type="Proteomes" id="UP000316759">
    <property type="component" value="Unassembled WGS sequence"/>
</dbReference>
<dbReference type="InterPro" id="IPR000387">
    <property type="entry name" value="Tyr_Pase_dom"/>
</dbReference>
<keyword evidence="3" id="KW-0732">Signal</keyword>
<dbReference type="PANTHER" id="PTHR46106">
    <property type="entry name" value="IA-2 PROTEIN TYROSINE PHOSPHATASE, ISOFORM C"/>
    <property type="match status" value="1"/>
</dbReference>
<dbReference type="SMART" id="SM00194">
    <property type="entry name" value="PTPc"/>
    <property type="match status" value="1"/>
</dbReference>
<dbReference type="GO" id="GO:0051046">
    <property type="term" value="P:regulation of secretion"/>
    <property type="evidence" value="ECO:0007669"/>
    <property type="project" value="TreeGrafter"/>
</dbReference>
<dbReference type="GO" id="GO:0004725">
    <property type="term" value="F:protein tyrosine phosphatase activity"/>
    <property type="evidence" value="ECO:0007669"/>
    <property type="project" value="InterPro"/>
</dbReference>
<evidence type="ECO:0000256" key="6">
    <source>
        <dbReference type="ARBA" id="ARBA00023180"/>
    </source>
</evidence>
<dbReference type="EMBL" id="SUNJ01008881">
    <property type="protein sequence ID" value="TPP60853.1"/>
    <property type="molecule type" value="Genomic_DNA"/>
</dbReference>
<feature type="domain" description="Tyrosine-protein phosphatase" evidence="9">
    <location>
        <begin position="125"/>
        <end position="395"/>
    </location>
</feature>
<dbReference type="InterPro" id="IPR016130">
    <property type="entry name" value="Tyr_Pase_AS"/>
</dbReference>
<dbReference type="Gene3D" id="3.90.190.10">
    <property type="entry name" value="Protein tyrosine phosphatase superfamily"/>
    <property type="match status" value="1"/>
</dbReference>
<dbReference type="STRING" id="46835.A0A504YI56"/>
<evidence type="ECO:0000256" key="2">
    <source>
        <dbReference type="ARBA" id="ARBA00022692"/>
    </source>
</evidence>
<dbReference type="GO" id="GO:0030659">
    <property type="term" value="C:cytoplasmic vesicle membrane"/>
    <property type="evidence" value="ECO:0007669"/>
    <property type="project" value="UniProtKB-SubCell"/>
</dbReference>
<keyword evidence="6" id="KW-0325">Glycoprotein</keyword>
<dbReference type="GO" id="GO:0030141">
    <property type="term" value="C:secretory granule"/>
    <property type="evidence" value="ECO:0007669"/>
    <property type="project" value="InterPro"/>
</dbReference>
<dbReference type="InterPro" id="IPR003595">
    <property type="entry name" value="Tyr_Pase_cat"/>
</dbReference>
<dbReference type="SMART" id="SM00404">
    <property type="entry name" value="PTPc_motif"/>
    <property type="match status" value="1"/>
</dbReference>
<keyword evidence="11" id="KW-0675">Receptor</keyword>
<evidence type="ECO:0000256" key="7">
    <source>
        <dbReference type="ARBA" id="ARBA00023329"/>
    </source>
</evidence>
<dbReference type="InterPro" id="IPR000242">
    <property type="entry name" value="PTP_cat"/>
</dbReference>
<feature type="domain" description="Tyrosine specific protein phosphatases" evidence="10">
    <location>
        <begin position="314"/>
        <end position="386"/>
    </location>
</feature>
<dbReference type="PANTHER" id="PTHR46106:SF4">
    <property type="entry name" value="IA-2 PROTEIN TYROSINE PHOSPHATASE, ISOFORM C"/>
    <property type="match status" value="1"/>
</dbReference>
<dbReference type="PROSITE" id="PS50056">
    <property type="entry name" value="TYR_PHOSPHATASE_2"/>
    <property type="match status" value="1"/>
</dbReference>
<organism evidence="11 12">
    <name type="scientific">Fasciola gigantica</name>
    <name type="common">Giant liver fluke</name>
    <dbReference type="NCBI Taxonomy" id="46835"/>
    <lineage>
        <taxon>Eukaryota</taxon>
        <taxon>Metazoa</taxon>
        <taxon>Spiralia</taxon>
        <taxon>Lophotrochozoa</taxon>
        <taxon>Platyhelminthes</taxon>
        <taxon>Trematoda</taxon>
        <taxon>Digenea</taxon>
        <taxon>Plagiorchiida</taxon>
        <taxon>Echinostomata</taxon>
        <taxon>Echinostomatoidea</taxon>
        <taxon>Fasciolidae</taxon>
        <taxon>Fasciola</taxon>
    </lineage>
</organism>
<dbReference type="OrthoDB" id="9880441at2759"/>
<reference evidence="11 12" key="1">
    <citation type="submission" date="2019-04" db="EMBL/GenBank/DDBJ databases">
        <title>Annotation for the trematode Fasciola gigantica.</title>
        <authorList>
            <person name="Choi Y.-J."/>
        </authorList>
    </citation>
    <scope>NUCLEOTIDE SEQUENCE [LARGE SCALE GENOMIC DNA]</scope>
    <source>
        <strain evidence="11">Uganda_cow_1</strain>
    </source>
</reference>
<dbReference type="InterPro" id="IPR033522">
    <property type="entry name" value="IA-2/IA-2_beta"/>
</dbReference>
<evidence type="ECO:0000313" key="12">
    <source>
        <dbReference type="Proteomes" id="UP000316759"/>
    </source>
</evidence>
<sequence>MEPARLISPVAVSSASSTPVLSAKNRRIPTAGPQLLESCSTMWVVRRTAKPEGVPERQCVTGMDESNSATVKTRSPHQAPRATLRFTDVFMLHGSSEPVSSAIDVTTGHLILAYMEAYLREDSRMTADWDTVNAYEAEEATPCVSAQRPENLMKNRLTAPLPYEQSRVRLRFSKNDYINASLIYDHSPRNPVYIATPTPLLDTLADFWQMIWEQNSVVIVCLERPADLKPFTDQPILDNDDLTDECVRYWPNEGARAYGNFEAHLVSEHSSSDKYIVRSFYLKNLQTGETRTVTQFHYLTWNDERLKSETKSLLDFRRKVNRSFRGMMSPIVVHCSDGSSRTGTYMLLDLVLNRITKGVKEVNIAATLEHLRDQRQGMVRRKEQYEFVFTAVAHEVDMMLKMGHQSG</sequence>
<dbReference type="AlphaFoldDB" id="A0A504YI56"/>
<evidence type="ECO:0000256" key="8">
    <source>
        <dbReference type="SAM" id="MobiDB-lite"/>
    </source>
</evidence>
<dbReference type="PROSITE" id="PS00383">
    <property type="entry name" value="TYR_PHOSPHATASE_1"/>
    <property type="match status" value="1"/>
</dbReference>
<keyword evidence="2" id="KW-0812">Transmembrane</keyword>
<keyword evidence="7" id="KW-0968">Cytoplasmic vesicle</keyword>
<dbReference type="PRINTS" id="PR00700">
    <property type="entry name" value="PRTYPHPHTASE"/>
</dbReference>
<comment type="caution">
    <text evidence="11">The sequence shown here is derived from an EMBL/GenBank/DDBJ whole genome shotgun (WGS) entry which is preliminary data.</text>
</comment>
<protein>
    <submittedName>
        <fullName evidence="11">Receptor-type tyrosine-protein phosphatase N</fullName>
    </submittedName>
</protein>
<gene>
    <name evidence="11" type="ORF">FGIG_04254</name>
</gene>
<keyword evidence="4" id="KW-1133">Transmembrane helix</keyword>
<feature type="region of interest" description="Disordered" evidence="8">
    <location>
        <begin position="55"/>
        <end position="78"/>
    </location>
</feature>
<name>A0A504YI56_FASGI</name>
<dbReference type="InterPro" id="IPR029021">
    <property type="entry name" value="Prot-tyrosine_phosphatase-like"/>
</dbReference>
<evidence type="ECO:0000259" key="10">
    <source>
        <dbReference type="PROSITE" id="PS50056"/>
    </source>
</evidence>
<dbReference type="GO" id="GO:0045202">
    <property type="term" value="C:synapse"/>
    <property type="evidence" value="ECO:0007669"/>
    <property type="project" value="TreeGrafter"/>
</dbReference>
<dbReference type="SUPFAM" id="SSF52799">
    <property type="entry name" value="(Phosphotyrosine protein) phosphatases II"/>
    <property type="match status" value="1"/>
</dbReference>
<keyword evidence="12" id="KW-1185">Reference proteome</keyword>
<dbReference type="PROSITE" id="PS50055">
    <property type="entry name" value="TYR_PHOSPHATASE_PTP"/>
    <property type="match status" value="1"/>
</dbReference>
<accession>A0A504YI56</accession>
<evidence type="ECO:0000256" key="4">
    <source>
        <dbReference type="ARBA" id="ARBA00022989"/>
    </source>
</evidence>
<dbReference type="Pfam" id="PF00102">
    <property type="entry name" value="Y_phosphatase"/>
    <property type="match status" value="1"/>
</dbReference>
<evidence type="ECO:0000256" key="5">
    <source>
        <dbReference type="ARBA" id="ARBA00023136"/>
    </source>
</evidence>
<evidence type="ECO:0000256" key="1">
    <source>
        <dbReference type="ARBA" id="ARBA00004358"/>
    </source>
</evidence>
<feature type="compositionally biased region" description="Polar residues" evidence="8">
    <location>
        <begin position="64"/>
        <end position="73"/>
    </location>
</feature>
<evidence type="ECO:0000313" key="11">
    <source>
        <dbReference type="EMBL" id="TPP60853.1"/>
    </source>
</evidence>